<feature type="domain" description="Glycosyl transferase family 1" evidence="2">
    <location>
        <begin position="184"/>
        <end position="286"/>
    </location>
</feature>
<evidence type="ECO:0000259" key="2">
    <source>
        <dbReference type="Pfam" id="PF00534"/>
    </source>
</evidence>
<dbReference type="SUPFAM" id="SSF53756">
    <property type="entry name" value="UDP-Glycosyltransferase/glycogen phosphorylase"/>
    <property type="match status" value="1"/>
</dbReference>
<dbReference type="EMBL" id="BAABAL010000018">
    <property type="protein sequence ID" value="GAA4023867.1"/>
    <property type="molecule type" value="Genomic_DNA"/>
</dbReference>
<dbReference type="Proteomes" id="UP001501747">
    <property type="component" value="Unassembled WGS sequence"/>
</dbReference>
<keyword evidence="1" id="KW-0808">Transferase</keyword>
<keyword evidence="4" id="KW-1185">Reference proteome</keyword>
<organism evidence="3 4">
    <name type="scientific">Allokutzneria multivorans</name>
    <dbReference type="NCBI Taxonomy" id="1142134"/>
    <lineage>
        <taxon>Bacteria</taxon>
        <taxon>Bacillati</taxon>
        <taxon>Actinomycetota</taxon>
        <taxon>Actinomycetes</taxon>
        <taxon>Pseudonocardiales</taxon>
        <taxon>Pseudonocardiaceae</taxon>
        <taxon>Allokutzneria</taxon>
    </lineage>
</organism>
<gene>
    <name evidence="3" type="ORF">GCM10022247_55360</name>
</gene>
<evidence type="ECO:0000313" key="4">
    <source>
        <dbReference type="Proteomes" id="UP001501747"/>
    </source>
</evidence>
<comment type="caution">
    <text evidence="3">The sequence shown here is derived from an EMBL/GenBank/DDBJ whole genome shotgun (WGS) entry which is preliminary data.</text>
</comment>
<dbReference type="PANTHER" id="PTHR12526:SF627">
    <property type="entry name" value="D-RHAMNOSYLTRANSFERASE WBPZ"/>
    <property type="match status" value="1"/>
</dbReference>
<accession>A0ABP7TBJ4</accession>
<evidence type="ECO:0000313" key="3">
    <source>
        <dbReference type="EMBL" id="GAA4023867.1"/>
    </source>
</evidence>
<dbReference type="InterPro" id="IPR001296">
    <property type="entry name" value="Glyco_trans_1"/>
</dbReference>
<dbReference type="Pfam" id="PF00534">
    <property type="entry name" value="Glycos_transf_1"/>
    <property type="match status" value="1"/>
</dbReference>
<proteinExistence type="predicted"/>
<evidence type="ECO:0000256" key="1">
    <source>
        <dbReference type="ARBA" id="ARBA00022679"/>
    </source>
</evidence>
<dbReference type="RefSeq" id="WP_344880740.1">
    <property type="nucleotide sequence ID" value="NZ_BAABAL010000018.1"/>
</dbReference>
<sequence length="310" mass="34066">MRILVWHVHGGWMNSFVRGPHEYLLPTLPEGGPFGAGRLGRDWPESAREVDAAQLTASDVDVVVLQRIEELALAERWLGPRVPKIFVEHNTPKVERHPLADRDDVLIAHVTHFNALMWDCGSTPTTVIEHGVVDPGERYTGELARAGVVINEPVRRWRVTGTDLVPRFAEAAPLDVFGMGLDGLVEKLGCDRVTPVGDLPTERLHTELARRRAYVHTPRWTSLGLSLIEAMHLGMPVVALGTTEAARAVSTEAGFVSTDVDELVAAVELLMAEPELAARLGRGARKFALAHYGLDAFVENWGRLLDRVAG</sequence>
<protein>
    <submittedName>
        <fullName evidence="3">Glycosyltransferase</fullName>
    </submittedName>
</protein>
<name>A0ABP7TBJ4_9PSEU</name>
<dbReference type="PANTHER" id="PTHR12526">
    <property type="entry name" value="GLYCOSYLTRANSFERASE"/>
    <property type="match status" value="1"/>
</dbReference>
<reference evidence="4" key="1">
    <citation type="journal article" date="2019" name="Int. J. Syst. Evol. Microbiol.">
        <title>The Global Catalogue of Microorganisms (GCM) 10K type strain sequencing project: providing services to taxonomists for standard genome sequencing and annotation.</title>
        <authorList>
            <consortium name="The Broad Institute Genomics Platform"/>
            <consortium name="The Broad Institute Genome Sequencing Center for Infectious Disease"/>
            <person name="Wu L."/>
            <person name="Ma J."/>
        </authorList>
    </citation>
    <scope>NUCLEOTIDE SEQUENCE [LARGE SCALE GENOMIC DNA]</scope>
    <source>
        <strain evidence="4">JCM 17342</strain>
    </source>
</reference>
<dbReference type="Gene3D" id="3.40.50.2000">
    <property type="entry name" value="Glycogen Phosphorylase B"/>
    <property type="match status" value="1"/>
</dbReference>